<name>A0A376CPF1_9CORY</name>
<gene>
    <name evidence="7" type="ORF">NCTC11862_02213</name>
</gene>
<dbReference type="RefSeq" id="WP_018581864.1">
    <property type="nucleotide sequence ID" value="NZ_UFXQ01000001.1"/>
</dbReference>
<dbReference type="OrthoDB" id="4966664at2"/>
<proteinExistence type="predicted"/>
<dbReference type="STRING" id="35756.GCA_001044155_00046"/>
<organism evidence="7 8">
    <name type="scientific">Corynebacterium pilosum</name>
    <dbReference type="NCBI Taxonomy" id="35756"/>
    <lineage>
        <taxon>Bacteria</taxon>
        <taxon>Bacillati</taxon>
        <taxon>Actinomycetota</taxon>
        <taxon>Actinomycetes</taxon>
        <taxon>Mycobacteriales</taxon>
        <taxon>Corynebacteriaceae</taxon>
        <taxon>Corynebacterium</taxon>
    </lineage>
</organism>
<dbReference type="CDD" id="cd07346">
    <property type="entry name" value="ABC_6TM_exporters"/>
    <property type="match status" value="1"/>
</dbReference>
<reference evidence="7 8" key="1">
    <citation type="submission" date="2018-06" db="EMBL/GenBank/DDBJ databases">
        <authorList>
            <consortium name="Pathogen Informatics"/>
            <person name="Doyle S."/>
        </authorList>
    </citation>
    <scope>NUCLEOTIDE SEQUENCE [LARGE SCALE GENOMIC DNA]</scope>
    <source>
        <strain evidence="7 8">NCTC11862</strain>
    </source>
</reference>
<evidence type="ECO:0000313" key="7">
    <source>
        <dbReference type="EMBL" id="STC70396.1"/>
    </source>
</evidence>
<evidence type="ECO:0000256" key="4">
    <source>
        <dbReference type="ARBA" id="ARBA00023136"/>
    </source>
</evidence>
<dbReference type="Gene3D" id="1.20.1560.10">
    <property type="entry name" value="ABC transporter type 1, transmembrane domain"/>
    <property type="match status" value="1"/>
</dbReference>
<dbReference type="GO" id="GO:0005524">
    <property type="term" value="F:ATP binding"/>
    <property type="evidence" value="ECO:0007669"/>
    <property type="project" value="InterPro"/>
</dbReference>
<dbReference type="InterPro" id="IPR039421">
    <property type="entry name" value="Type_1_exporter"/>
</dbReference>
<evidence type="ECO:0000256" key="5">
    <source>
        <dbReference type="SAM" id="Phobius"/>
    </source>
</evidence>
<keyword evidence="4 5" id="KW-0472">Membrane</keyword>
<dbReference type="Proteomes" id="UP000254467">
    <property type="component" value="Unassembled WGS sequence"/>
</dbReference>
<dbReference type="GO" id="GO:0015421">
    <property type="term" value="F:ABC-type oligopeptide transporter activity"/>
    <property type="evidence" value="ECO:0007669"/>
    <property type="project" value="TreeGrafter"/>
</dbReference>
<feature type="transmembrane region" description="Helical" evidence="5">
    <location>
        <begin position="25"/>
        <end position="49"/>
    </location>
</feature>
<dbReference type="PANTHER" id="PTHR43394">
    <property type="entry name" value="ATP-DEPENDENT PERMEASE MDL1, MITOCHONDRIAL"/>
    <property type="match status" value="1"/>
</dbReference>
<dbReference type="GO" id="GO:0005886">
    <property type="term" value="C:plasma membrane"/>
    <property type="evidence" value="ECO:0007669"/>
    <property type="project" value="UniProtKB-SubCell"/>
</dbReference>
<evidence type="ECO:0000256" key="2">
    <source>
        <dbReference type="ARBA" id="ARBA00022692"/>
    </source>
</evidence>
<dbReference type="PANTHER" id="PTHR43394:SF1">
    <property type="entry name" value="ATP-BINDING CASSETTE SUB-FAMILY B MEMBER 10, MITOCHONDRIAL"/>
    <property type="match status" value="1"/>
</dbReference>
<keyword evidence="2 5" id="KW-0812">Transmembrane</keyword>
<comment type="subcellular location">
    <subcellularLocation>
        <location evidence="1">Cell membrane</location>
        <topology evidence="1">Multi-pass membrane protein</topology>
    </subcellularLocation>
</comment>
<feature type="transmembrane region" description="Helical" evidence="5">
    <location>
        <begin position="135"/>
        <end position="159"/>
    </location>
</feature>
<feature type="transmembrane region" description="Helical" evidence="5">
    <location>
        <begin position="255"/>
        <end position="271"/>
    </location>
</feature>
<evidence type="ECO:0000259" key="6">
    <source>
        <dbReference type="PROSITE" id="PS50929"/>
    </source>
</evidence>
<dbReference type="PROSITE" id="PS50929">
    <property type="entry name" value="ABC_TM1F"/>
    <property type="match status" value="1"/>
</dbReference>
<evidence type="ECO:0000256" key="1">
    <source>
        <dbReference type="ARBA" id="ARBA00004651"/>
    </source>
</evidence>
<dbReference type="EMBL" id="UFXQ01000001">
    <property type="protein sequence ID" value="STC70396.1"/>
    <property type="molecule type" value="Genomic_DNA"/>
</dbReference>
<dbReference type="AlphaFoldDB" id="A0A376CPF1"/>
<feature type="transmembrane region" description="Helical" evidence="5">
    <location>
        <begin position="165"/>
        <end position="185"/>
    </location>
</feature>
<accession>A0A376CPF1</accession>
<protein>
    <submittedName>
        <fullName evidence="7">ABC-type multidrug/protein/lipid transport system, ATPase component</fullName>
    </submittedName>
</protein>
<dbReference type="InterPro" id="IPR011527">
    <property type="entry name" value="ABC1_TM_dom"/>
</dbReference>
<feature type="transmembrane region" description="Helical" evidence="5">
    <location>
        <begin position="61"/>
        <end position="81"/>
    </location>
</feature>
<dbReference type="Pfam" id="PF00664">
    <property type="entry name" value="ABC_membrane"/>
    <property type="match status" value="1"/>
</dbReference>
<keyword evidence="8" id="KW-1185">Reference proteome</keyword>
<keyword evidence="3 5" id="KW-1133">Transmembrane helix</keyword>
<dbReference type="SUPFAM" id="SSF90123">
    <property type="entry name" value="ABC transporter transmembrane region"/>
    <property type="match status" value="1"/>
</dbReference>
<sequence length="324" mass="34108">MSVLPAPEDPRWLIKTVTSRWQRTLPAAVLMSTTFVTNGLTPVIVGQAIDDAIAHGDFSRLWVWVGVLAVTFLVNIAAGFFGRRLLIAATLLVGHDLRMAVSDRIMHPRGIGGKRRTAGELLSIASSDTQRVADAVMMTVFPVAEVVSVIYVGVMVMAIHLPLGVAILVGGPIVVAIALAGATPLRKASGRRQQALADTAATATDVVQGLRTLKGLGAIATVRGRFSRVSDLAYERTVNANAAQARLNTLTESTGSLYVIAVAVVAGWLGMNGTISIGELITVVGLTQFIIHPMTMLGKNIASRWAAAQASGSVSSCLCVGRDY</sequence>
<evidence type="ECO:0000256" key="3">
    <source>
        <dbReference type="ARBA" id="ARBA00022989"/>
    </source>
</evidence>
<dbReference type="InterPro" id="IPR036640">
    <property type="entry name" value="ABC1_TM_sf"/>
</dbReference>
<evidence type="ECO:0000313" key="8">
    <source>
        <dbReference type="Proteomes" id="UP000254467"/>
    </source>
</evidence>
<feature type="domain" description="ABC transmembrane type-1" evidence="6">
    <location>
        <begin position="27"/>
        <end position="303"/>
    </location>
</feature>